<dbReference type="InterPro" id="IPR036396">
    <property type="entry name" value="Cyt_P450_sf"/>
</dbReference>
<dbReference type="PROSITE" id="PS50292">
    <property type="entry name" value="PEROXIDASE_3"/>
    <property type="match status" value="1"/>
</dbReference>
<dbReference type="InterPro" id="IPR010255">
    <property type="entry name" value="Haem_peroxidase_sf"/>
</dbReference>
<dbReference type="CDD" id="cd09817">
    <property type="entry name" value="linoleate_diol_synthase_like"/>
    <property type="match status" value="1"/>
</dbReference>
<dbReference type="GO" id="GO:0020037">
    <property type="term" value="F:heme binding"/>
    <property type="evidence" value="ECO:0007669"/>
    <property type="project" value="InterPro"/>
</dbReference>
<dbReference type="Gene3D" id="1.10.640.10">
    <property type="entry name" value="Haem peroxidase domain superfamily, animal type"/>
    <property type="match status" value="1"/>
</dbReference>
<dbReference type="InterPro" id="IPR034812">
    <property type="entry name" value="Ppo-like_N"/>
</dbReference>
<dbReference type="Pfam" id="PF00067">
    <property type="entry name" value="p450"/>
    <property type="match status" value="1"/>
</dbReference>
<dbReference type="AlphaFoldDB" id="A0A316V3M9"/>
<dbReference type="GO" id="GO:0006631">
    <property type="term" value="P:fatty acid metabolic process"/>
    <property type="evidence" value="ECO:0007669"/>
    <property type="project" value="UniProtKB-ARBA"/>
</dbReference>
<gene>
    <name evidence="9" type="ORF">BDZ90DRAFT_236488</name>
</gene>
<keyword evidence="2 7" id="KW-0349">Heme</keyword>
<dbReference type="GO" id="GO:0004497">
    <property type="term" value="F:monooxygenase activity"/>
    <property type="evidence" value="ECO:0007669"/>
    <property type="project" value="InterPro"/>
</dbReference>
<keyword evidence="10" id="KW-1185">Reference proteome</keyword>
<proteinExistence type="predicted"/>
<dbReference type="InterPro" id="IPR037120">
    <property type="entry name" value="Haem_peroxidase_sf_animal"/>
</dbReference>
<evidence type="ECO:0000256" key="3">
    <source>
        <dbReference type="ARBA" id="ARBA00022723"/>
    </source>
</evidence>
<organism evidence="9 10">
    <name type="scientific">Jaminaea rosea</name>
    <dbReference type="NCBI Taxonomy" id="1569628"/>
    <lineage>
        <taxon>Eukaryota</taxon>
        <taxon>Fungi</taxon>
        <taxon>Dikarya</taxon>
        <taxon>Basidiomycota</taxon>
        <taxon>Ustilaginomycotina</taxon>
        <taxon>Exobasidiomycetes</taxon>
        <taxon>Microstromatales</taxon>
        <taxon>Microstromatales incertae sedis</taxon>
        <taxon>Jaminaea</taxon>
    </lineage>
</organism>
<dbReference type="GO" id="GO:0004601">
    <property type="term" value="F:peroxidase activity"/>
    <property type="evidence" value="ECO:0007669"/>
    <property type="project" value="InterPro"/>
</dbReference>
<reference evidence="9 10" key="1">
    <citation type="journal article" date="2018" name="Mol. Biol. Evol.">
        <title>Broad Genomic Sampling Reveals a Smut Pathogenic Ancestry of the Fungal Clade Ustilaginomycotina.</title>
        <authorList>
            <person name="Kijpornyongpan T."/>
            <person name="Mondo S.J."/>
            <person name="Barry K."/>
            <person name="Sandor L."/>
            <person name="Lee J."/>
            <person name="Lipzen A."/>
            <person name="Pangilinan J."/>
            <person name="LaButti K."/>
            <person name="Hainaut M."/>
            <person name="Henrissat B."/>
            <person name="Grigoriev I.V."/>
            <person name="Spatafora J.W."/>
            <person name="Aime M.C."/>
        </authorList>
    </citation>
    <scope>NUCLEOTIDE SEQUENCE [LARGE SCALE GENOMIC DNA]</scope>
    <source>
        <strain evidence="9 10">MCA 5214</strain>
    </source>
</reference>
<dbReference type="SUPFAM" id="SSF48264">
    <property type="entry name" value="Cytochrome P450"/>
    <property type="match status" value="1"/>
</dbReference>
<keyword evidence="6 7" id="KW-0408">Iron</keyword>
<dbReference type="PANTHER" id="PTHR11903:SF37">
    <property type="entry name" value="PSI-PRODUCING OXYGENASE A"/>
    <property type="match status" value="1"/>
</dbReference>
<dbReference type="InterPro" id="IPR001128">
    <property type="entry name" value="Cyt_P450"/>
</dbReference>
<keyword evidence="4" id="KW-0223">Dioxygenase</keyword>
<dbReference type="CDD" id="cd20612">
    <property type="entry name" value="CYP_LDS-like_C"/>
    <property type="match status" value="1"/>
</dbReference>
<keyword evidence="5" id="KW-0560">Oxidoreductase</keyword>
<dbReference type="GO" id="GO:0005506">
    <property type="term" value="F:iron ion binding"/>
    <property type="evidence" value="ECO:0007669"/>
    <property type="project" value="InterPro"/>
</dbReference>
<dbReference type="Proteomes" id="UP000245884">
    <property type="component" value="Unassembled WGS sequence"/>
</dbReference>
<sequence length="1066" mass="119084">MAKGVSKIFDTIKRKAPTAPDGRYDAEAASSPAEAKETSVLHDLFHLKGKDAVTLAKALEGIASGEPLDDRDLLLERAVEMLQTLPANSGLSHSVSDAFIGTLFNEMPHPPQSTIEPRSRYRTADGSGNNPYNPDLGKAGSPYGRTVPPLKPKSPFQPDNALIFDTLFKRGKEFKEHEGGLSSLFTAFATIVIHNCFETDRAQPWINNTSSYVDLGPLYGNNQEQQDSVRTRVQGRIHPDCLASARIFMMPPAVIAVTLLFSRHHNYLAERLFEVNERGTYKAWEDLGEAGRKAQDEDIFQLARNINIAFFAKVVLTDYVSAILGTVRADSEWHLELGKEIKDRAGARIERGTGNNVSAEFAVLYHWHSLLSAADVEWLDETANKAHPGKKMSELGPKEFMVMAHAHAETFKALPPKQWTFGGLSRKEDGYFEDAALASLIKNAIEQPAHAFGARTIPEAMKIVECMSMAQARDTFGVCTMNEFREYFNLKPFASFLEWNSDPEIAAVAERLYGHIDNLELYPGLRAEEVKPNMPGSGVQPGHTIGRAILDDAVALIRSDRFLTLDLNASTLTNWGMAQIAPAPGAYGGFLSHILYRALPRSWGRYSTYNHLPFYTPKSIASVLKRNGKKHLYDLERPIDVDKLHGVHSYEACKKIFSDRETFRNIYHSNLDILTDKGGFMIGFDDHPTHDRMSGFMHEAFFEPGFEKNVRRDYRKMTITHIENGTLEYGDGRKQLNVTRDVFNRVPVIWLADRYAIPLKTAEHSHGLLTVFQLQAALTALFIYSSFDVIPHASWILRQAALELGPLMRKVLAARVQTNYGIREKMHDLVAKGSAFEVSEAADHLYHKIHEKKIPLDEAVGNLLGTMIPIAGNITQQSTLILDLLLTPGYEYAKERCIELSKRDDAEAEKEFEMWVWEAMRVSGVVPGLPRVAAKDVDIDDGERGKIHVKAGERLVIASSHAHLDENFFPNPRKLDPTRDPKLYILLGHGIHFCFGARLVAPSIVSMLREILVLPKIRRAPGRSGELIRLPEQLGHKGDACTIQTYLDASCKESPVPSSFVIEYGP</sequence>
<accession>A0A316V3M9</accession>
<name>A0A316V3M9_9BASI</name>
<dbReference type="InterPro" id="IPR019791">
    <property type="entry name" value="Haem_peroxidase_animal"/>
</dbReference>
<keyword evidence="3 7" id="KW-0479">Metal-binding</keyword>
<dbReference type="Gene3D" id="1.10.630.10">
    <property type="entry name" value="Cytochrome P450"/>
    <property type="match status" value="1"/>
</dbReference>
<evidence type="ECO:0000256" key="8">
    <source>
        <dbReference type="SAM" id="MobiDB-lite"/>
    </source>
</evidence>
<feature type="region of interest" description="Disordered" evidence="8">
    <location>
        <begin position="108"/>
        <end position="141"/>
    </location>
</feature>
<evidence type="ECO:0000256" key="7">
    <source>
        <dbReference type="PIRSR" id="PIRSR619791-2"/>
    </source>
</evidence>
<protein>
    <submittedName>
        <fullName evidence="9">Linoleate diol synthase</fullName>
    </submittedName>
</protein>
<dbReference type="GeneID" id="37029121"/>
<comment type="subunit">
    <text evidence="1">Homotetramer.</text>
</comment>
<dbReference type="Pfam" id="PF03098">
    <property type="entry name" value="An_peroxidase"/>
    <property type="match status" value="2"/>
</dbReference>
<dbReference type="InterPro" id="IPR050783">
    <property type="entry name" value="Oxylipin_biosynth_metab"/>
</dbReference>
<feature type="binding site" description="axial binding residue" evidence="7">
    <location>
        <position position="368"/>
    </location>
    <ligand>
        <name>heme b</name>
        <dbReference type="ChEBI" id="CHEBI:60344"/>
    </ligand>
    <ligandPart>
        <name>Fe</name>
        <dbReference type="ChEBI" id="CHEBI:18248"/>
    </ligandPart>
</feature>
<evidence type="ECO:0000313" key="9">
    <source>
        <dbReference type="EMBL" id="PWN31141.1"/>
    </source>
</evidence>
<evidence type="ECO:0000313" key="10">
    <source>
        <dbReference type="Proteomes" id="UP000245884"/>
    </source>
</evidence>
<evidence type="ECO:0000256" key="2">
    <source>
        <dbReference type="ARBA" id="ARBA00022617"/>
    </source>
</evidence>
<dbReference type="GO" id="GO:0006979">
    <property type="term" value="P:response to oxidative stress"/>
    <property type="evidence" value="ECO:0007669"/>
    <property type="project" value="InterPro"/>
</dbReference>
<evidence type="ECO:0000256" key="6">
    <source>
        <dbReference type="ARBA" id="ARBA00023004"/>
    </source>
</evidence>
<dbReference type="STRING" id="1569628.A0A316V3M9"/>
<dbReference type="OrthoDB" id="823504at2759"/>
<dbReference type="EMBL" id="KZ819662">
    <property type="protein sequence ID" value="PWN31141.1"/>
    <property type="molecule type" value="Genomic_DNA"/>
</dbReference>
<evidence type="ECO:0000256" key="5">
    <source>
        <dbReference type="ARBA" id="ARBA00023002"/>
    </source>
</evidence>
<evidence type="ECO:0000256" key="4">
    <source>
        <dbReference type="ARBA" id="ARBA00022964"/>
    </source>
</evidence>
<dbReference type="RefSeq" id="XP_025365753.1">
    <property type="nucleotide sequence ID" value="XM_025507298.1"/>
</dbReference>
<dbReference type="SUPFAM" id="SSF48113">
    <property type="entry name" value="Heme-dependent peroxidases"/>
    <property type="match status" value="1"/>
</dbReference>
<dbReference type="PANTHER" id="PTHR11903">
    <property type="entry name" value="PROSTAGLANDIN G/H SYNTHASE"/>
    <property type="match status" value="1"/>
</dbReference>
<dbReference type="GO" id="GO:0051213">
    <property type="term" value="F:dioxygenase activity"/>
    <property type="evidence" value="ECO:0007669"/>
    <property type="project" value="UniProtKB-KW"/>
</dbReference>
<evidence type="ECO:0000256" key="1">
    <source>
        <dbReference type="ARBA" id="ARBA00011881"/>
    </source>
</evidence>
<dbReference type="GO" id="GO:0016705">
    <property type="term" value="F:oxidoreductase activity, acting on paired donors, with incorporation or reduction of molecular oxygen"/>
    <property type="evidence" value="ECO:0007669"/>
    <property type="project" value="InterPro"/>
</dbReference>